<dbReference type="Gene3D" id="1.20.58.1520">
    <property type="match status" value="1"/>
</dbReference>
<evidence type="ECO:0008006" key="5">
    <source>
        <dbReference type="Google" id="ProtNLM"/>
    </source>
</evidence>
<feature type="compositionally biased region" description="Low complexity" evidence="2">
    <location>
        <begin position="480"/>
        <end position="497"/>
    </location>
</feature>
<evidence type="ECO:0000256" key="2">
    <source>
        <dbReference type="SAM" id="MobiDB-lite"/>
    </source>
</evidence>
<dbReference type="PANTHER" id="PTHR19321:SF41">
    <property type="entry name" value="FASCETTO-RELATED"/>
    <property type="match status" value="1"/>
</dbReference>
<dbReference type="Proteomes" id="UP000297716">
    <property type="component" value="Unassembled WGS sequence"/>
</dbReference>
<protein>
    <recommendedName>
        <fullName evidence="5">Microtubule associated protein</fullName>
    </recommendedName>
</protein>
<feature type="non-terminal residue" evidence="3">
    <location>
        <position position="604"/>
    </location>
</feature>
<dbReference type="OrthoDB" id="642895at2759"/>
<keyword evidence="4" id="KW-1185">Reference proteome</keyword>
<dbReference type="AlphaFoldDB" id="A0A4Z0Y4G7"/>
<dbReference type="InterPro" id="IPR007145">
    <property type="entry name" value="MAP65_Ase1_PRC1"/>
</dbReference>
<dbReference type="GO" id="GO:0051256">
    <property type="term" value="P:mitotic spindle midzone assembly"/>
    <property type="evidence" value="ECO:0007669"/>
    <property type="project" value="TreeGrafter"/>
</dbReference>
<feature type="compositionally biased region" description="Basic and acidic residues" evidence="2">
    <location>
        <begin position="398"/>
        <end position="413"/>
    </location>
</feature>
<sequence>MNASYLSQQVNTIIGQLHGLFDEIGVPSHDRDNREAELFEALSETLNNQVKIVTAEKKQMVDEAERIVTIIRQMEMSLDDTKAQRNPEDDDLHITYPLTQCLKVLKEKHVQISKLHRERFEQVKKLVQALESYSSHLDPTFIKIALPPTGPKQSLPPTFDLSPTYVDKLDNEFTRVYEEYTRRVATVKALSENIIQLWAELGTPQAQTDTAIVKYYRDAPEQLGLHEEDLSRLRTRRDKLADEKKSREKRLKDLKMAVEALWEKLGVEESERKSFLNRNRGCGVRQINEFEDELARLNELKRQNLHLFVEDARFKLQEVWDALYFSEDEMLEFTPAFSDVYSDALLEAHERELSRLEALKDQRAPALALIEKHRTLVHDRDELAASSQDASRLMMRGQKGERRDPGKLLREEKMRKKITKELPKIAAELAKLLAKWEDEYGRPFLVYGERYLDLLEPDEPKPAPGPRAKTPAGPKTVPPSRANSTASRAATITRSKTPTANLTGTVRKTAAPSQAAKDPKASPSRIPARVPLSNLKHGNNSPERARPETRAQGTLRTGHPFTRAPPPKMRELIPPPELETPVNPYRGVGLGSGSHVRAVEPEDV</sequence>
<proteinExistence type="predicted"/>
<reference evidence="3 4" key="1">
    <citation type="submission" date="2019-03" db="EMBL/GenBank/DDBJ databases">
        <title>Draft genome sequence of Xylaria hypoxylon DSM 108379, a ubiquitous saprotrophic-parasitic fungi on hardwood.</title>
        <authorList>
            <person name="Buettner E."/>
            <person name="Leonhardt S."/>
            <person name="Gebauer A.M."/>
            <person name="Liers C."/>
            <person name="Hofrichter M."/>
            <person name="Kellner H."/>
        </authorList>
    </citation>
    <scope>NUCLEOTIDE SEQUENCE [LARGE SCALE GENOMIC DNA]</scope>
    <source>
        <strain evidence="3 4">DSM 108379</strain>
    </source>
</reference>
<accession>A0A4Z0Y4G7</accession>
<feature type="region of interest" description="Disordered" evidence="2">
    <location>
        <begin position="457"/>
        <end position="604"/>
    </location>
</feature>
<keyword evidence="1" id="KW-0175">Coiled coil</keyword>
<dbReference type="GO" id="GO:0005737">
    <property type="term" value="C:cytoplasm"/>
    <property type="evidence" value="ECO:0007669"/>
    <property type="project" value="TreeGrafter"/>
</dbReference>
<feature type="compositionally biased region" description="Pro residues" evidence="2">
    <location>
        <begin position="563"/>
        <end position="578"/>
    </location>
</feature>
<dbReference type="PANTHER" id="PTHR19321">
    <property type="entry name" value="PROTEIN REGULATOR OF CYTOKINESIS 1 PRC1-RELATED"/>
    <property type="match status" value="1"/>
</dbReference>
<comment type="caution">
    <text evidence="3">The sequence shown here is derived from an EMBL/GenBank/DDBJ whole genome shotgun (WGS) entry which is preliminary data.</text>
</comment>
<evidence type="ECO:0000313" key="3">
    <source>
        <dbReference type="EMBL" id="TGJ78969.1"/>
    </source>
</evidence>
<dbReference type="EMBL" id="SKBN01000328">
    <property type="protein sequence ID" value="TGJ78969.1"/>
    <property type="molecule type" value="Genomic_DNA"/>
</dbReference>
<feature type="region of interest" description="Disordered" evidence="2">
    <location>
        <begin position="387"/>
        <end position="413"/>
    </location>
</feature>
<feature type="coiled-coil region" evidence="1">
    <location>
        <begin position="223"/>
        <end position="257"/>
    </location>
</feature>
<evidence type="ECO:0000313" key="4">
    <source>
        <dbReference type="Proteomes" id="UP000297716"/>
    </source>
</evidence>
<gene>
    <name evidence="3" type="ORF">E0Z10_g9797</name>
</gene>
<name>A0A4Z0Y4G7_9PEZI</name>
<organism evidence="3 4">
    <name type="scientific">Xylaria hypoxylon</name>
    <dbReference type="NCBI Taxonomy" id="37992"/>
    <lineage>
        <taxon>Eukaryota</taxon>
        <taxon>Fungi</taxon>
        <taxon>Dikarya</taxon>
        <taxon>Ascomycota</taxon>
        <taxon>Pezizomycotina</taxon>
        <taxon>Sordariomycetes</taxon>
        <taxon>Xylariomycetidae</taxon>
        <taxon>Xylariales</taxon>
        <taxon>Xylariaceae</taxon>
        <taxon>Xylaria</taxon>
    </lineage>
</organism>
<dbReference type="Pfam" id="PF03999">
    <property type="entry name" value="MAP65_ASE1"/>
    <property type="match status" value="1"/>
</dbReference>
<dbReference type="STRING" id="37992.A0A4Z0Y4G7"/>
<dbReference type="GO" id="GO:0008017">
    <property type="term" value="F:microtubule binding"/>
    <property type="evidence" value="ECO:0007669"/>
    <property type="project" value="InterPro"/>
</dbReference>
<dbReference type="GO" id="GO:1990023">
    <property type="term" value="C:mitotic spindle midzone"/>
    <property type="evidence" value="ECO:0007669"/>
    <property type="project" value="TreeGrafter"/>
</dbReference>
<evidence type="ECO:0000256" key="1">
    <source>
        <dbReference type="SAM" id="Coils"/>
    </source>
</evidence>